<comment type="caution">
    <text evidence="3">The sequence shown here is derived from an EMBL/GenBank/DDBJ whole genome shotgun (WGS) entry which is preliminary data.</text>
</comment>
<dbReference type="Pfam" id="PF14226">
    <property type="entry name" value="DIOX_N"/>
    <property type="match status" value="1"/>
</dbReference>
<dbReference type="InterPro" id="IPR044861">
    <property type="entry name" value="IPNS-like_FE2OG_OXY"/>
</dbReference>
<dbReference type="InterPro" id="IPR026992">
    <property type="entry name" value="DIOX_N"/>
</dbReference>
<protein>
    <submittedName>
        <fullName evidence="3">Putative Clavaminate synthase-like protein</fullName>
    </submittedName>
</protein>
<dbReference type="Proteomes" id="UP000054988">
    <property type="component" value="Unassembled WGS sequence"/>
</dbReference>
<sequence>MFLSQYLNHILQRFRKQPSGHVKAPELPEYIAPSPTSEDLDWADLAIVDLSQGSTPAGRQELAKQVRQAMNSHGFFYVVNHGYTPEQTRRLFSIANATFDLVEEDEKRLYTGQSEDVYEGYKPRRTWQIENGVSDQIEHYNINRSIRKRDHPTVLRPHLDEIQDFAQHNHNHILYTILRILAIGMDLPEETFVEMHRFESPGESSGSSVSQAPSHDPIHNLEIHMNSQIHEVLPAYGCRRNVNQERLAKRSHRNGLTQFFPADIGSITILWSQPISGLQILSPDGVWRYIKHIENALVVNTGDVMQLLSGGFYKPTIHRVIQPPKDQTDLERLGVFYFAMAADDIRLASVKSDEDSKIAAPTMVDWRKERTGKYGKGTMKQAQADGKMEEEIILGITVKEYN</sequence>
<evidence type="ECO:0000259" key="2">
    <source>
        <dbReference type="Pfam" id="PF14226"/>
    </source>
</evidence>
<gene>
    <name evidence="3" type="ORF">WG66_8758</name>
</gene>
<evidence type="ECO:0000313" key="4">
    <source>
        <dbReference type="Proteomes" id="UP000054988"/>
    </source>
</evidence>
<accession>A0A0W0FR40</accession>
<dbReference type="InterPro" id="IPR050231">
    <property type="entry name" value="Iron_ascorbate_oxido_reductase"/>
</dbReference>
<dbReference type="Pfam" id="PF03171">
    <property type="entry name" value="2OG-FeII_Oxy"/>
    <property type="match status" value="1"/>
</dbReference>
<proteinExistence type="predicted"/>
<organism evidence="3 4">
    <name type="scientific">Moniliophthora roreri</name>
    <name type="common">Frosty pod rot fungus</name>
    <name type="synonym">Monilia roreri</name>
    <dbReference type="NCBI Taxonomy" id="221103"/>
    <lineage>
        <taxon>Eukaryota</taxon>
        <taxon>Fungi</taxon>
        <taxon>Dikarya</taxon>
        <taxon>Basidiomycota</taxon>
        <taxon>Agaricomycotina</taxon>
        <taxon>Agaricomycetes</taxon>
        <taxon>Agaricomycetidae</taxon>
        <taxon>Agaricales</taxon>
        <taxon>Marasmiineae</taxon>
        <taxon>Marasmiaceae</taxon>
        <taxon>Moniliophthora</taxon>
    </lineage>
</organism>
<dbReference type="SUPFAM" id="SSF51197">
    <property type="entry name" value="Clavaminate synthase-like"/>
    <property type="match status" value="1"/>
</dbReference>
<evidence type="ECO:0000313" key="3">
    <source>
        <dbReference type="EMBL" id="KTB38753.1"/>
    </source>
</evidence>
<feature type="domain" description="Non-haem dioxygenase N-terminal" evidence="2">
    <location>
        <begin position="47"/>
        <end position="150"/>
    </location>
</feature>
<name>A0A0W0FR40_MONRR</name>
<dbReference type="InterPro" id="IPR027443">
    <property type="entry name" value="IPNS-like_sf"/>
</dbReference>
<dbReference type="PANTHER" id="PTHR47990">
    <property type="entry name" value="2-OXOGLUTARATE (2OG) AND FE(II)-DEPENDENT OXYGENASE SUPERFAMILY PROTEIN-RELATED"/>
    <property type="match status" value="1"/>
</dbReference>
<feature type="domain" description="Isopenicillin N synthase-like Fe(2+) 2OG dioxygenase" evidence="1">
    <location>
        <begin position="262"/>
        <end position="333"/>
    </location>
</feature>
<dbReference type="AlphaFoldDB" id="A0A0W0FR40"/>
<evidence type="ECO:0000259" key="1">
    <source>
        <dbReference type="Pfam" id="PF03171"/>
    </source>
</evidence>
<dbReference type="PRINTS" id="PR00682">
    <property type="entry name" value="IPNSYNTHASE"/>
</dbReference>
<dbReference type="EMBL" id="LATX01001734">
    <property type="protein sequence ID" value="KTB38753.1"/>
    <property type="molecule type" value="Genomic_DNA"/>
</dbReference>
<reference evidence="3 4" key="1">
    <citation type="submission" date="2015-12" db="EMBL/GenBank/DDBJ databases">
        <title>Draft genome sequence of Moniliophthora roreri, the causal agent of frosty pod rot of cacao.</title>
        <authorList>
            <person name="Aime M.C."/>
            <person name="Diaz-Valderrama J.R."/>
            <person name="Kijpornyongpan T."/>
            <person name="Phillips-Mora W."/>
        </authorList>
    </citation>
    <scope>NUCLEOTIDE SEQUENCE [LARGE SCALE GENOMIC DNA]</scope>
    <source>
        <strain evidence="3 4">MCA 2952</strain>
    </source>
</reference>
<dbReference type="Gene3D" id="2.60.120.330">
    <property type="entry name" value="B-lactam Antibiotic, Isopenicillin N Synthase, Chain"/>
    <property type="match status" value="1"/>
</dbReference>